<dbReference type="GO" id="GO:0004197">
    <property type="term" value="F:cysteine-type endopeptidase activity"/>
    <property type="evidence" value="ECO:0007669"/>
    <property type="project" value="InterPro"/>
</dbReference>
<dbReference type="GO" id="GO:0006508">
    <property type="term" value="P:proteolysis"/>
    <property type="evidence" value="ECO:0007669"/>
    <property type="project" value="InterPro"/>
</dbReference>
<reference evidence="5 6" key="1">
    <citation type="journal article" date="2019" name="Fungal Biol. Biotechnol.">
        <title>Draft genome sequence of fastidious pathogen Ceratobasidium theobromae, which causes vascular-streak dieback in Theobroma cacao.</title>
        <authorList>
            <person name="Ali S.S."/>
            <person name="Asman A."/>
            <person name="Shao J."/>
            <person name="Firmansyah A.P."/>
            <person name="Susilo A.W."/>
            <person name="Rosmana A."/>
            <person name="McMahon P."/>
            <person name="Junaid M."/>
            <person name="Guest D."/>
            <person name="Kheng T.Y."/>
            <person name="Meinhardt L.W."/>
            <person name="Bailey B.A."/>
        </authorList>
    </citation>
    <scope>NUCLEOTIDE SEQUENCE [LARGE SCALE GENOMIC DNA]</scope>
    <source>
        <strain evidence="5 6">CT2</strain>
    </source>
</reference>
<keyword evidence="2" id="KW-0053">Apoptosis</keyword>
<evidence type="ECO:0000256" key="2">
    <source>
        <dbReference type="ARBA" id="ARBA00022703"/>
    </source>
</evidence>
<dbReference type="InterPro" id="IPR050452">
    <property type="entry name" value="Metacaspase"/>
</dbReference>
<sequence>MLARYRGDTSEKLTSGICRSDSGNEKIRLFALVIGINNYQTQRKLKGAVSDADAFATYLLQDLQVPEGRIMNLRDDRATRVEIIKAFKSLQTNTTIQYNDAIVIYYAGHGASIPAPVGWEAGKANIEALVPQDVGLDDSCGSSIPPIPDRTVSALLSDLARSKGDNITVIFDCCHSASGTRQDEDVPGRLARLADFTHFPPLPCLLDQDIIGTDARAPTVPKGFSHREMRSHVLLAACGSEERAYETNGHGDYTTALLAVLRTFGVDRLTYKGCMERLPSLPRQNPHCEGHHVGRIFFNAKSLGASRSFISIEPGSGDQYILKAGVAQGITVGSIFDVYESHIFSIDNTPLGKLRVHSTELFTAILVRLDNQTSPSFDIPTPAYACQSGCGVGQELNIYFTDRFIEAARSDDGWNAAFNGNENEVAFRPVETVDLAQFIVDINEDGNATYTTRHSLSNVNGITLLPYTSPKRAGDVLPVLRSAARWHWHVDRTNPDRPLNGAVHIEFYRVAEDYTDCDSEDNPIIKPTSPNLNLTGIVEIVDNPDAMYGVKLVNNSYRDLYPYLFYFDVNGLAIGEPVECILESFHNGVVVPESYYVGSTIGKSHIEAPLRAKSTFTIGYGSGGEVPFGYELLDDRKVDIGILKLFVTTLPTEFDSLEQQSPFGDARKLVRQPDANQKLKSRELWDTSEMILVQRGSPQQIHTGI</sequence>
<dbReference type="Proteomes" id="UP000383932">
    <property type="component" value="Unassembled WGS sequence"/>
</dbReference>
<keyword evidence="3" id="KW-0378">Hydrolase</keyword>
<gene>
    <name evidence="5" type="ORF">CTheo_4892</name>
</gene>
<organism evidence="5 6">
    <name type="scientific">Ceratobasidium theobromae</name>
    <dbReference type="NCBI Taxonomy" id="1582974"/>
    <lineage>
        <taxon>Eukaryota</taxon>
        <taxon>Fungi</taxon>
        <taxon>Dikarya</taxon>
        <taxon>Basidiomycota</taxon>
        <taxon>Agaricomycotina</taxon>
        <taxon>Agaricomycetes</taxon>
        <taxon>Cantharellales</taxon>
        <taxon>Ceratobasidiaceae</taxon>
        <taxon>Ceratobasidium</taxon>
    </lineage>
</organism>
<dbReference type="Gene3D" id="3.40.50.1460">
    <property type="match status" value="1"/>
</dbReference>
<protein>
    <recommendedName>
        <fullName evidence="4">Peptidase C14 caspase domain-containing protein</fullName>
    </recommendedName>
</protein>
<dbReference type="GO" id="GO:0005737">
    <property type="term" value="C:cytoplasm"/>
    <property type="evidence" value="ECO:0007669"/>
    <property type="project" value="TreeGrafter"/>
</dbReference>
<dbReference type="AlphaFoldDB" id="A0A5N5QJ68"/>
<comment type="caution">
    <text evidence="5">The sequence shown here is derived from an EMBL/GenBank/DDBJ whole genome shotgun (WGS) entry which is preliminary data.</text>
</comment>
<evidence type="ECO:0000313" key="6">
    <source>
        <dbReference type="Proteomes" id="UP000383932"/>
    </source>
</evidence>
<evidence type="ECO:0000259" key="4">
    <source>
        <dbReference type="Pfam" id="PF00656"/>
    </source>
</evidence>
<keyword evidence="3" id="KW-0788">Thiol protease</keyword>
<feature type="domain" description="Peptidase C14 caspase" evidence="4">
    <location>
        <begin position="30"/>
        <end position="265"/>
    </location>
</feature>
<keyword evidence="3" id="KW-0645">Protease</keyword>
<evidence type="ECO:0000256" key="3">
    <source>
        <dbReference type="ARBA" id="ARBA00022807"/>
    </source>
</evidence>
<evidence type="ECO:0000313" key="5">
    <source>
        <dbReference type="EMBL" id="KAB5591684.1"/>
    </source>
</evidence>
<dbReference type="GO" id="GO:0006915">
    <property type="term" value="P:apoptotic process"/>
    <property type="evidence" value="ECO:0007669"/>
    <property type="project" value="UniProtKB-KW"/>
</dbReference>
<name>A0A5N5QJ68_9AGAM</name>
<proteinExistence type="inferred from homology"/>
<dbReference type="InterPro" id="IPR011600">
    <property type="entry name" value="Pept_C14_caspase"/>
</dbReference>
<accession>A0A5N5QJ68</accession>
<dbReference type="EMBL" id="SSOP01000094">
    <property type="protein sequence ID" value="KAB5591684.1"/>
    <property type="molecule type" value="Genomic_DNA"/>
</dbReference>
<dbReference type="PANTHER" id="PTHR48104:SF30">
    <property type="entry name" value="METACASPASE-1"/>
    <property type="match status" value="1"/>
</dbReference>
<keyword evidence="6" id="KW-1185">Reference proteome</keyword>
<dbReference type="PANTHER" id="PTHR48104">
    <property type="entry name" value="METACASPASE-4"/>
    <property type="match status" value="1"/>
</dbReference>
<comment type="similarity">
    <text evidence="1">Belongs to the peptidase C14B family.</text>
</comment>
<evidence type="ECO:0000256" key="1">
    <source>
        <dbReference type="ARBA" id="ARBA00009005"/>
    </source>
</evidence>
<dbReference type="OrthoDB" id="3223806at2759"/>
<dbReference type="SUPFAM" id="SSF52129">
    <property type="entry name" value="Caspase-like"/>
    <property type="match status" value="1"/>
</dbReference>
<dbReference type="Pfam" id="PF00656">
    <property type="entry name" value="Peptidase_C14"/>
    <property type="match status" value="1"/>
</dbReference>
<dbReference type="InterPro" id="IPR029030">
    <property type="entry name" value="Caspase-like_dom_sf"/>
</dbReference>